<dbReference type="GO" id="GO:0022843">
    <property type="term" value="F:voltage-gated monoatomic cation channel activity"/>
    <property type="evidence" value="ECO:0007669"/>
    <property type="project" value="InterPro"/>
</dbReference>
<dbReference type="Gramene" id="GBG62040">
    <property type="protein sequence ID" value="GBG62040"/>
    <property type="gene ID" value="CBR_g28516"/>
</dbReference>
<keyword evidence="14" id="KW-1185">Reference proteome</keyword>
<evidence type="ECO:0000313" key="14">
    <source>
        <dbReference type="Proteomes" id="UP000265515"/>
    </source>
</evidence>
<dbReference type="GO" id="GO:0034765">
    <property type="term" value="P:regulation of monoatomic ion transmembrane transport"/>
    <property type="evidence" value="ECO:0007669"/>
    <property type="project" value="InterPro"/>
</dbReference>
<comment type="subunit">
    <text evidence="4">Homooligomers form large rather nonselective pores in plastidial outer membranes.</text>
</comment>
<dbReference type="EMBL" id="BFEA01000025">
    <property type="protein sequence ID" value="GBG62040.1"/>
    <property type="molecule type" value="Genomic_DNA"/>
</dbReference>
<evidence type="ECO:0000256" key="5">
    <source>
        <dbReference type="ARBA" id="ARBA00022448"/>
    </source>
</evidence>
<accession>A0A388JW79</accession>
<keyword evidence="6" id="KW-1134">Transmembrane beta strand</keyword>
<comment type="function">
    <text evidence="1">High-conductance voltage-dependent solute channel with a slight selectivity for cations transporting triosephosphates, dicarboxylic acids, ATP, inorganic phosphate (Pi), sugars, and positively or negatively charged amino acids.</text>
</comment>
<evidence type="ECO:0000256" key="6">
    <source>
        <dbReference type="ARBA" id="ARBA00022452"/>
    </source>
</evidence>
<keyword evidence="11" id="KW-0626">Porin</keyword>
<dbReference type="PANTHER" id="PTHR35284:SF1">
    <property type="entry name" value="OUTER ENVELOPE PORE PROTEIN 24A, CHLOROPLASTIC-RELATED"/>
    <property type="match status" value="1"/>
</dbReference>
<evidence type="ECO:0000256" key="11">
    <source>
        <dbReference type="ARBA" id="ARBA00023114"/>
    </source>
</evidence>
<evidence type="ECO:0000256" key="8">
    <source>
        <dbReference type="ARBA" id="ARBA00022640"/>
    </source>
</evidence>
<dbReference type="AlphaFoldDB" id="A0A388JW79"/>
<dbReference type="Proteomes" id="UP000265515">
    <property type="component" value="Unassembled WGS sequence"/>
</dbReference>
<sequence length="238" mass="25448">MGNSTVTARYDAGAKSASAVAAMGVGDMRLKASFNDETLVKGVLERSQVTGLVLGVEKPLAFAIDYDVGNKSPRFQFRSTTTVGGKTVKWLFNHAPARNTTAVDVSTAIDKSGVNTVGVKYDFAKQSAGVRFSRVFPSGTIVEPSFDFGTKSWSVMMTHTIAGGDSLLATYDSQANLLLLNWGRASEAGGAFRVGMTNIFATAGSNGYGGGGTDEQPRMQSSLSIEKTWNFRLRQFRQ</sequence>
<dbReference type="PANTHER" id="PTHR35284">
    <property type="entry name" value="OUTER ENVELOPE PORE PROTEIN 24A, CHLOROPLASTIC-RELATED"/>
    <property type="match status" value="1"/>
</dbReference>
<evidence type="ECO:0000256" key="9">
    <source>
        <dbReference type="ARBA" id="ARBA00022692"/>
    </source>
</evidence>
<name>A0A388JW79_CHABU</name>
<evidence type="ECO:0000256" key="2">
    <source>
        <dbReference type="ARBA" id="ARBA00004396"/>
    </source>
</evidence>
<evidence type="ECO:0000256" key="1">
    <source>
        <dbReference type="ARBA" id="ARBA00002327"/>
    </source>
</evidence>
<evidence type="ECO:0000256" key="4">
    <source>
        <dbReference type="ARBA" id="ARBA00011593"/>
    </source>
</evidence>
<dbReference type="GO" id="GO:0046930">
    <property type="term" value="C:pore complex"/>
    <property type="evidence" value="ECO:0007669"/>
    <property type="project" value="UniProtKB-KW"/>
</dbReference>
<dbReference type="GO" id="GO:0015288">
    <property type="term" value="F:porin activity"/>
    <property type="evidence" value="ECO:0007669"/>
    <property type="project" value="UniProtKB-KW"/>
</dbReference>
<keyword evidence="7" id="KW-0150">Chloroplast</keyword>
<dbReference type="OrthoDB" id="1185978at2759"/>
<keyword evidence="8" id="KW-0934">Plastid</keyword>
<gene>
    <name evidence="13" type="ORF">CBR_g28516</name>
</gene>
<protein>
    <submittedName>
        <fullName evidence="13">Uncharacterized protein</fullName>
    </submittedName>
</protein>
<evidence type="ECO:0000256" key="7">
    <source>
        <dbReference type="ARBA" id="ARBA00022528"/>
    </source>
</evidence>
<keyword evidence="10" id="KW-0406">Ion transport</keyword>
<keyword evidence="12" id="KW-0472">Membrane</keyword>
<comment type="caution">
    <text evidence="13">The sequence shown here is derived from an EMBL/GenBank/DDBJ whole genome shotgun (WGS) entry which is preliminary data.</text>
</comment>
<evidence type="ECO:0000256" key="3">
    <source>
        <dbReference type="ARBA" id="ARBA00004441"/>
    </source>
</evidence>
<organism evidence="13 14">
    <name type="scientific">Chara braunii</name>
    <name type="common">Braun's stonewort</name>
    <dbReference type="NCBI Taxonomy" id="69332"/>
    <lineage>
        <taxon>Eukaryota</taxon>
        <taxon>Viridiplantae</taxon>
        <taxon>Streptophyta</taxon>
        <taxon>Charophyceae</taxon>
        <taxon>Charales</taxon>
        <taxon>Characeae</taxon>
        <taxon>Chara</taxon>
    </lineage>
</organism>
<keyword evidence="5" id="KW-0813">Transport</keyword>
<proteinExistence type="predicted"/>
<dbReference type="GO" id="GO:0009707">
    <property type="term" value="C:chloroplast outer membrane"/>
    <property type="evidence" value="ECO:0007669"/>
    <property type="project" value="UniProtKB-SubCell"/>
</dbReference>
<evidence type="ECO:0000256" key="10">
    <source>
        <dbReference type="ARBA" id="ARBA00023065"/>
    </source>
</evidence>
<evidence type="ECO:0000313" key="13">
    <source>
        <dbReference type="EMBL" id="GBG62040.1"/>
    </source>
</evidence>
<keyword evidence="9" id="KW-0812">Transmembrane</keyword>
<evidence type="ECO:0000256" key="12">
    <source>
        <dbReference type="ARBA" id="ARBA00023136"/>
    </source>
</evidence>
<comment type="subcellular location">
    <subcellularLocation>
        <location evidence="2">Plastid</location>
        <location evidence="2">Chloroplast outer membrane</location>
        <topology evidence="2">Multi-pass membrane protein</topology>
    </subcellularLocation>
    <subcellularLocation>
        <location evidence="3">Plastid</location>
        <location evidence="3">Etioplast membrane</location>
        <topology evidence="3">Multi-pass membrane protein</topology>
    </subcellularLocation>
</comment>
<dbReference type="OMA" id="ATFESWS"/>
<dbReference type="GO" id="GO:0034426">
    <property type="term" value="C:etioplast membrane"/>
    <property type="evidence" value="ECO:0007669"/>
    <property type="project" value="UniProtKB-SubCell"/>
</dbReference>
<reference evidence="13 14" key="1">
    <citation type="journal article" date="2018" name="Cell">
        <title>The Chara Genome: Secondary Complexity and Implications for Plant Terrestrialization.</title>
        <authorList>
            <person name="Nishiyama T."/>
            <person name="Sakayama H."/>
            <person name="Vries J.D."/>
            <person name="Buschmann H."/>
            <person name="Saint-Marcoux D."/>
            <person name="Ullrich K.K."/>
            <person name="Haas F.B."/>
            <person name="Vanderstraeten L."/>
            <person name="Becker D."/>
            <person name="Lang D."/>
            <person name="Vosolsobe S."/>
            <person name="Rombauts S."/>
            <person name="Wilhelmsson P.K.I."/>
            <person name="Janitza P."/>
            <person name="Kern R."/>
            <person name="Heyl A."/>
            <person name="Rumpler F."/>
            <person name="Villalobos L.I.A.C."/>
            <person name="Clay J.M."/>
            <person name="Skokan R."/>
            <person name="Toyoda A."/>
            <person name="Suzuki Y."/>
            <person name="Kagoshima H."/>
            <person name="Schijlen E."/>
            <person name="Tajeshwar N."/>
            <person name="Catarino B."/>
            <person name="Hetherington A.J."/>
            <person name="Saltykova A."/>
            <person name="Bonnot C."/>
            <person name="Breuninger H."/>
            <person name="Symeonidi A."/>
            <person name="Radhakrishnan G.V."/>
            <person name="Van Nieuwerburgh F."/>
            <person name="Deforce D."/>
            <person name="Chang C."/>
            <person name="Karol K.G."/>
            <person name="Hedrich R."/>
            <person name="Ulvskov P."/>
            <person name="Glockner G."/>
            <person name="Delwiche C.F."/>
            <person name="Petrasek J."/>
            <person name="Van de Peer Y."/>
            <person name="Friml J."/>
            <person name="Beilby M."/>
            <person name="Dolan L."/>
            <person name="Kohara Y."/>
            <person name="Sugano S."/>
            <person name="Fujiyama A."/>
            <person name="Delaux P.-M."/>
            <person name="Quint M."/>
            <person name="TheiBen G."/>
            <person name="Hagemann M."/>
            <person name="Harholt J."/>
            <person name="Dunand C."/>
            <person name="Zachgo S."/>
            <person name="Langdale J."/>
            <person name="Maumus F."/>
            <person name="Straeten D.V.D."/>
            <person name="Gould S.B."/>
            <person name="Rensing S.A."/>
        </authorList>
    </citation>
    <scope>NUCLEOTIDE SEQUENCE [LARGE SCALE GENOMIC DNA]</scope>
    <source>
        <strain evidence="13 14">S276</strain>
    </source>
</reference>
<dbReference type="InterPro" id="IPR034626">
    <property type="entry name" value="OEP24"/>
</dbReference>